<feature type="domain" description="Orc1-like AAA ATPase" evidence="2">
    <location>
        <begin position="186"/>
        <end position="283"/>
    </location>
</feature>
<feature type="region of interest" description="Disordered" evidence="1">
    <location>
        <begin position="1"/>
        <end position="57"/>
    </location>
</feature>
<feature type="region of interest" description="Disordered" evidence="1">
    <location>
        <begin position="73"/>
        <end position="115"/>
    </location>
</feature>
<dbReference type="EMBL" id="VOPW01000001">
    <property type="protein sequence ID" value="TXC66738.1"/>
    <property type="molecule type" value="Genomic_DNA"/>
</dbReference>
<keyword evidence="3" id="KW-0067">ATP-binding</keyword>
<dbReference type="AlphaFoldDB" id="A0A5C6U4X0"/>
<evidence type="ECO:0000259" key="2">
    <source>
        <dbReference type="Pfam" id="PF13191"/>
    </source>
</evidence>
<evidence type="ECO:0000256" key="1">
    <source>
        <dbReference type="SAM" id="MobiDB-lite"/>
    </source>
</evidence>
<dbReference type="InterPro" id="IPR027417">
    <property type="entry name" value="P-loop_NTPase"/>
</dbReference>
<dbReference type="GO" id="GO:0005524">
    <property type="term" value="F:ATP binding"/>
    <property type="evidence" value="ECO:0007669"/>
    <property type="project" value="UniProtKB-KW"/>
</dbReference>
<sequence>MARQQRRSSRKLAAPAPVQAEAAVRYGTGGRGWRARPGRGCASRPARGRRRARRRATGVRAGVCRLAAPAALAPHRSPAPVSNRAGGHGRAGPRLRRRDAARAGTAGARAPVRSRAPPRHPLALLAGDRAAALLAFDRCERLLKDEIGAAPDAQTLALLRALERETADSSLQPAAAVPAVVLRPPRLVGRAAELRVLESAVADGRVVLLSGEAGLGKSRLIAALCESSSATTAVLSVAARVGDDMAPFALAARWLRALLQRPGMEPSDAQRADGPAFCRSSARRRRARPRPTAHGRPRPSRPCW</sequence>
<feature type="compositionally biased region" description="Basic residues" evidence="1">
    <location>
        <begin position="281"/>
        <end position="304"/>
    </location>
</feature>
<dbReference type="Gene3D" id="3.40.50.300">
    <property type="entry name" value="P-loop containing nucleotide triphosphate hydrolases"/>
    <property type="match status" value="1"/>
</dbReference>
<keyword evidence="3" id="KW-0547">Nucleotide-binding</keyword>
<evidence type="ECO:0000313" key="4">
    <source>
        <dbReference type="Proteomes" id="UP000321832"/>
    </source>
</evidence>
<proteinExistence type="predicted"/>
<feature type="compositionally biased region" description="Low complexity" evidence="1">
    <location>
        <begin position="102"/>
        <end position="115"/>
    </location>
</feature>
<gene>
    <name evidence="3" type="ORF">FSC37_15770</name>
</gene>
<evidence type="ECO:0000313" key="3">
    <source>
        <dbReference type="EMBL" id="TXC66738.1"/>
    </source>
</evidence>
<feature type="compositionally biased region" description="Low complexity" evidence="1">
    <location>
        <begin position="13"/>
        <end position="24"/>
    </location>
</feature>
<name>A0A5C6U4X0_9BURK</name>
<dbReference type="InterPro" id="IPR041664">
    <property type="entry name" value="AAA_16"/>
</dbReference>
<feature type="region of interest" description="Disordered" evidence="1">
    <location>
        <begin position="264"/>
        <end position="304"/>
    </location>
</feature>
<accession>A0A5C6U4X0</accession>
<protein>
    <submittedName>
        <fullName evidence="3">ATP-binding protein</fullName>
    </submittedName>
</protein>
<feature type="compositionally biased region" description="Basic residues" evidence="1">
    <location>
        <begin position="1"/>
        <end position="10"/>
    </location>
</feature>
<keyword evidence="4" id="KW-1185">Reference proteome</keyword>
<comment type="caution">
    <text evidence="3">The sequence shown here is derived from an EMBL/GenBank/DDBJ whole genome shotgun (WGS) entry which is preliminary data.</text>
</comment>
<feature type="compositionally biased region" description="Basic residues" evidence="1">
    <location>
        <begin position="46"/>
        <end position="57"/>
    </location>
</feature>
<reference evidence="3 4" key="1">
    <citation type="submission" date="2019-08" db="EMBL/GenBank/DDBJ databases">
        <authorList>
            <person name="Khan S.A."/>
            <person name="Jeon C.O."/>
            <person name="Jeong S.E."/>
        </authorList>
    </citation>
    <scope>NUCLEOTIDE SEQUENCE [LARGE SCALE GENOMIC DNA]</scope>
    <source>
        <strain evidence="4">IMCC1728</strain>
    </source>
</reference>
<organism evidence="3 4">
    <name type="scientific">Piscinibacter aquaticus</name>
    <dbReference type="NCBI Taxonomy" id="392597"/>
    <lineage>
        <taxon>Bacteria</taxon>
        <taxon>Pseudomonadati</taxon>
        <taxon>Pseudomonadota</taxon>
        <taxon>Betaproteobacteria</taxon>
        <taxon>Burkholderiales</taxon>
        <taxon>Sphaerotilaceae</taxon>
        <taxon>Piscinibacter</taxon>
    </lineage>
</organism>
<dbReference type="SUPFAM" id="SSF52540">
    <property type="entry name" value="P-loop containing nucleoside triphosphate hydrolases"/>
    <property type="match status" value="1"/>
</dbReference>
<dbReference type="Pfam" id="PF13191">
    <property type="entry name" value="AAA_16"/>
    <property type="match status" value="1"/>
</dbReference>
<dbReference type="Proteomes" id="UP000321832">
    <property type="component" value="Unassembled WGS sequence"/>
</dbReference>